<dbReference type="InterPro" id="IPR007094">
    <property type="entry name" value="RNA-dir_pol_PSvirus"/>
</dbReference>
<dbReference type="InterPro" id="IPR009003">
    <property type="entry name" value="Peptidase_S1_PA"/>
</dbReference>
<evidence type="ECO:0000259" key="44">
    <source>
        <dbReference type="PROSITE" id="PS51192"/>
    </source>
</evidence>
<keyword evidence="16" id="KW-0645">Protease</keyword>
<keyword evidence="8" id="KW-1170">Fusion of virus membrane with host endosomal membrane</keyword>
<evidence type="ECO:0000256" key="11">
    <source>
        <dbReference type="ARBA" id="ARBA00022562"/>
    </source>
</evidence>
<feature type="transmembrane region" description="Helical" evidence="42">
    <location>
        <begin position="2081"/>
        <end position="2105"/>
    </location>
</feature>
<accession>A0A8A6RIJ0</accession>
<dbReference type="Pfam" id="PF00972">
    <property type="entry name" value="Flavi_NS5"/>
    <property type="match status" value="1"/>
</dbReference>
<dbReference type="InterPro" id="IPR013755">
    <property type="entry name" value="Flav_gly_cen_dom_subdom1"/>
</dbReference>
<feature type="transmembrane region" description="Helical" evidence="42">
    <location>
        <begin position="2351"/>
        <end position="2369"/>
    </location>
</feature>
<keyword evidence="28" id="KW-1043">Host membrane</keyword>
<feature type="region of interest" description="Disordered" evidence="41">
    <location>
        <begin position="1"/>
        <end position="24"/>
    </location>
</feature>
<keyword evidence="25" id="KW-0720">Serine protease</keyword>
<feature type="transmembrane region" description="Helical" evidence="42">
    <location>
        <begin position="2248"/>
        <end position="2267"/>
    </location>
</feature>
<evidence type="ECO:0000259" key="43">
    <source>
        <dbReference type="PROSITE" id="PS50507"/>
    </source>
</evidence>
<dbReference type="GO" id="GO:0005524">
    <property type="term" value="F:ATP binding"/>
    <property type="evidence" value="ECO:0007669"/>
    <property type="project" value="UniProtKB-KW"/>
</dbReference>
<dbReference type="GO" id="GO:0042025">
    <property type="term" value="C:host cell nucleus"/>
    <property type="evidence" value="ECO:0007669"/>
    <property type="project" value="UniProtKB-SubCell"/>
</dbReference>
<feature type="transmembrane region" description="Helical" evidence="42">
    <location>
        <begin position="2117"/>
        <end position="2141"/>
    </location>
</feature>
<dbReference type="InterPro" id="IPR002877">
    <property type="entry name" value="RNA_MeTrfase_FtsJ_dom"/>
</dbReference>
<dbReference type="SUPFAM" id="SSF52540">
    <property type="entry name" value="P-loop containing nucleoside triphosphate hydrolases"/>
    <property type="match status" value="1"/>
</dbReference>
<dbReference type="GO" id="GO:0039694">
    <property type="term" value="P:viral RNA genome replication"/>
    <property type="evidence" value="ECO:0007669"/>
    <property type="project" value="InterPro"/>
</dbReference>
<evidence type="ECO:0000256" key="20">
    <source>
        <dbReference type="ARBA" id="ARBA00022723"/>
    </source>
</evidence>
<dbReference type="SUPFAM" id="SSF53335">
    <property type="entry name" value="S-adenosyl-L-methionine-dependent methyltransferases"/>
    <property type="match status" value="1"/>
</dbReference>
<keyword evidence="13" id="KW-1162">Viral penetration into host cytoplasm</keyword>
<keyword evidence="10" id="KW-0167">Capsid protein</keyword>
<feature type="domain" description="Helicase ATP-binding" evidence="44">
    <location>
        <begin position="1603"/>
        <end position="1753"/>
    </location>
</feature>
<comment type="catalytic activity">
    <reaction evidence="40">
        <text>ATP + H2O = ADP + phosphate + H(+)</text>
        <dbReference type="Rhea" id="RHEA:13065"/>
        <dbReference type="ChEBI" id="CHEBI:15377"/>
        <dbReference type="ChEBI" id="CHEBI:15378"/>
        <dbReference type="ChEBI" id="CHEBI:30616"/>
        <dbReference type="ChEBI" id="CHEBI:43474"/>
        <dbReference type="ChEBI" id="CHEBI:456216"/>
        <dbReference type="EC" id="3.6.4.13"/>
    </reaction>
</comment>
<dbReference type="Gene3D" id="3.30.387.10">
    <property type="entry name" value="Viral Envelope Glycoprotein, domain 3"/>
    <property type="match status" value="1"/>
</dbReference>
<evidence type="ECO:0000256" key="6">
    <source>
        <dbReference type="ARBA" id="ARBA00022484"/>
    </source>
</evidence>
<dbReference type="Gene3D" id="3.40.50.300">
    <property type="entry name" value="P-loop containing nucleotide triphosphate hydrolases"/>
    <property type="match status" value="2"/>
</dbReference>
<keyword evidence="24" id="KW-0347">Helicase</keyword>
<dbReference type="InterPro" id="IPR013756">
    <property type="entry name" value="GlyE_cen_dom_subdom2"/>
</dbReference>
<keyword evidence="14" id="KW-1090">Inhibition of host innate immune response by virus</keyword>
<dbReference type="GO" id="GO:0006370">
    <property type="term" value="P:7-methylguanosine mRNA capping"/>
    <property type="evidence" value="ECO:0007669"/>
    <property type="project" value="UniProtKB-KW"/>
</dbReference>
<dbReference type="GO" id="GO:0052170">
    <property type="term" value="P:symbiont-mediated suppression of host innate immune response"/>
    <property type="evidence" value="ECO:0007669"/>
    <property type="project" value="UniProtKB-KW"/>
</dbReference>
<dbReference type="Pfam" id="PF00271">
    <property type="entry name" value="Helicase_C"/>
    <property type="match status" value="1"/>
</dbReference>
<keyword evidence="31 42" id="KW-1133">Transmembrane helix</keyword>
<evidence type="ECO:0000256" key="22">
    <source>
        <dbReference type="ARBA" id="ARBA00022801"/>
    </source>
</evidence>
<feature type="transmembrane region" description="Helical" evidence="42">
    <location>
        <begin position="2222"/>
        <end position="2242"/>
    </location>
</feature>
<keyword evidence="38" id="KW-1160">Virus entry into host cell</keyword>
<keyword evidence="30" id="KW-0693">Viral RNA replication</keyword>
<dbReference type="InterPro" id="IPR043502">
    <property type="entry name" value="DNA/RNA_pol_sf"/>
</dbReference>
<evidence type="ECO:0000256" key="10">
    <source>
        <dbReference type="ARBA" id="ARBA00022561"/>
    </source>
</evidence>
<dbReference type="GO" id="GO:0046872">
    <property type="term" value="F:metal ion binding"/>
    <property type="evidence" value="ECO:0007669"/>
    <property type="project" value="UniProtKB-KW"/>
</dbReference>
<evidence type="ECO:0000256" key="3">
    <source>
        <dbReference type="ARBA" id="ARBA00004291"/>
    </source>
</evidence>
<keyword evidence="34" id="KW-1015">Disulfide bond</keyword>
<keyword evidence="7" id="KW-1168">Fusion of virus membrane with host membrane</keyword>
<evidence type="ECO:0000256" key="9">
    <source>
        <dbReference type="ARBA" id="ARBA00022553"/>
    </source>
</evidence>
<dbReference type="InterPro" id="IPR014001">
    <property type="entry name" value="Helicase_ATP-bd"/>
</dbReference>
<dbReference type="Pfam" id="PF01728">
    <property type="entry name" value="FtsJ"/>
    <property type="match status" value="1"/>
</dbReference>
<evidence type="ECO:0000256" key="2">
    <source>
        <dbReference type="ARBA" id="ARBA00004153"/>
    </source>
</evidence>
<keyword evidence="15" id="KW-0507">mRNA processing</keyword>
<dbReference type="GO" id="GO:0017111">
    <property type="term" value="F:ribonucleoside triphosphate phosphatase activity"/>
    <property type="evidence" value="ECO:0007669"/>
    <property type="project" value="UniProtKB-EC"/>
</dbReference>
<dbReference type="InterPro" id="IPR029063">
    <property type="entry name" value="SAM-dependent_MTases_sf"/>
</dbReference>
<sequence>MDNEEKPVVRKAWGKAKKKNKKPWAELTAEEKNVIRLKPSYQKRLGRNEAREVWKKSGRNETKFVDMVSTRLVAMLGWVFGHIGLEAVKELLDRFSRAVAVLGMKKEQLEPVGKNSSYATHQLAALMLLVMVAAAQFSADQTNVLKREISLDEGNFNEIVCIRTNRLDCYDSESKKWQSGDNELTLMIPNNTVTIRWGKWTNGSVIVEYPCSNVTEDKHCYAQNPEKTRLRVAISIPEAGQILIGEKMGKKGLSLWHAFEDWMYSRIPILGLFIAAYTLLAGTGLRQFRNAAAMIVLYYLVVGSKACHQVLPTEVLIGKSGSWVDVRIVPETCVTVYVQDEHDIEMSMVDARIDGLLDVEKEIYLEGDQAAIRNTNTCPSGSELKCASYNPSDISITQCYRGSCSRGWDNGCFLFASGGVCSCGVIVAKTKGYVIAPSLNDVVVKLSITVANDTRYVTMDQHGKEEAIKMNGITLGVKCQAINLDAYRDKRILFVGNEEGKGYIVSEGTANGLLTAYRLPGGEWRNENEVIQSDKECGCGGKCLKIKFLHNYQQYLQPTLVGRPTLDMQFNGTTGSIKMEVTLDCAVKIVKLEVTPTELMACAGLHMTGTQFIYPYVHVRYDNILPCKTIPMGTRHGENNVICSDSAGTWEVINKTLFSEVLLKCPSGEIEIKNGNDTLYVDVPGITTLDLVNRTLLSTVRKFFGSSGGAGGDVWALISKIWNTVKEAISGINPFGGNLALGLTLLGVGYVMHIASPNLSLILMLLGGALVADKFWGVKGDEMVLSFNPESRKVSYGVAHDIIWKWKTEVPLQLGFVYGEMMLRDHEQLGSQCVIMVVETLASEALKVLAKTWNVSYDADGHVYDTTPGHCLNVSTSEKIEMEKGSMLLSGWRPQKYDPKCFAYTLDMVTKDVDAGLYSTKIMREAKVRPITICPSDGASPVCPPQNYKVTEYGSSGKRNFIIRGEECEWLGVTYDWESRNSYRSTYRMRCVGERVCTEPRKVKWTVAPLGGYHDQWPCNEVQQGKNNRGHMKPRQMGGEAAMWNCHKQTIKANLQDVEFENQWEGNASLGKSLLYEKIVQPHRLFRLLVRDGNQSSSCQYIDIETGDEFQVYDMRKSTDPIGDLMKLSLGVFILRADTYDGLEEESVEYTKDSGWCDVRPYKIVLDGQVVRDWPGYKPVYTSGYYHDLTWWYGSRDEMPRGEILWRMIVLPMILVTCMGQSITFTQLMTLVFIGLCIPNGLLRPIGFKMADAWAFVGVLILIRLVGPTIRNWKIILWFALGCRCMVLMEPSLIGILVSMGAVIMIIYRRKRPKHDDPIGWTPLILLGSGMVVMTGGPGLSMGMIAIFSIIVVSTMFGPLKVRTYDGIILSDHVPGVWKAGEIDEFEDSFVNEKGEILPISTNYNIPGLYLVVISLVFFLIGTPEIGLVLLTTGLIIEYGQWGQRGTIMDNDLQLVELYRGLGPLTLHIGWGFIYEGVLHTQYHITQGDAITWNETDQKATYVDPIADIATYGGNPKMRKVENGDIVYSFIGTSVNSVTPFRSIIRDVVATVGFFKRFETPPIWPGCSGALVYKFENGKRVPVGMVGTSGGKNGKYTAAIPIIEELGEDEENWIVIGCGKGKTRKIIPKLLHKEITKGQRVWLLAPTRVVAREMAESLEGYKVKYRTPAVKLRPYGALVEAMCHATALRAILGGEKVPNRVIVDEAHFFQPETIALVKYLEGNTRIKATFLTATSPYKMDETSNFEVLKVNRETYEDMVNEIDPTEKTMMFVKSITDGREKLKSLQKRFPTLMFVEMNRKTFDKAQTASKTLKAGIIITTNIAEVGGNFNLDTVIDTQESLVPIETDINYVQLVPRTISQSSLVQRRGRVGRTKPGKYVGLGLIPEVRMGYSNDVTWLEASTLMELLRLGDSSYGSWGEHDKTTKIGMTEKQLDTILSLYREQPFEDGETIYQIAQTILAGEDSEEIDSPCGRKNCLCTEDTYVVWDWRMHDKYARLRGKHASFTIPEPIFLIGKGIYTAWEQGYLGWSNMLVAGMMALNLRRSGCAPSYMAPTGGFMNQTLVWVAFFASRYYEHATKTEWYIDELLLGIGVTLVVCNCMLDLIGSSKHTGVTAQQMIIYFLTMAIVVILAMNPQIISALIEVKVSDQQPALDTTGMTWIWAIREKIDTSNVALAVGIFRGLGPYVYDIGVFMGHERMKRDTNKHIMNHWTTFMGTIAEKNCVPSIVIVIMTISWDGVWFMFKHTQGVILAIAGLGSLLGMGITAGYKEEAVTNRDSSSEHHRLVMSANNGVQNIGAKVVGFLVWTLAAMSSQGTPLGHFIGAGVWLTGSFGLNLDVPSGVLLGDVMRKKGLVFSMIYLLISLCGLRVITKNAGLSFHHTIFETPRTGSSHAEGLKWRGSLGKLVRDEDYNSFRSYKVIEFKRIGEVSRGYAKIRYMDNFLHISGNVADHGAGRGGFTQYLIQKPEVRRVEARSLEIEGHEHFQLDHTYIGYDKVNFIRSDVYNERKGDYDWVINDMGEGRNLENMVIQDLRKLAFYSSWPGRKVLKLLVPWHTQVLGYIKNNYHGYTLCRTPYSRNTTSECYLIPGRIDPEDVAFNVMKVINKRYDEKWMGPMIEVGMKRILAQPTQCIHRTTFSPERIKALGPMEEASLGYSHWKTLGMIREGKTNRPGTVYNEVWSFFLKHLEEAIPGMVNWTMSDVSPEAMQRMFREKVDKTPYMPDEGKKLFLQAYELTKNDITHMRPLTRDEAMHQMRNDAAVGDTRWATMEEAKNDPQFWKEVDEEMENHAKGLCTRGVFETMAKREKKPVSGKASRMIAYYPAVERMCELITFGYANMNHFAGPNVTPEGVGGIPQQMYGETLLKRFNMDPQTGMLPNGALLQTDVAAWDTQVTEFEMDLELEELLRAAQCDRHRRQMTTMYNCYKNPVVKVITISGNKVVLEGIGQRMSGTNPTYTGNTRTNNRHLMCVYKQLYGKFPERGNSAVSGDDSVMKVPYIVPFHEVVKAYAIMGKTLKGRFGEGKNFTHRLQDTWFCSHTYSRVIVNGKDLWMLDRKLSEIFGKARIVLGQYHSGDTALGHAKEYALYLLMTFPHRRACRAIALAIMSVVPDTMIPMGKSTDPRWGANLHLAPGKLHEVFNGIYGTNVNQLTDIKYVNRGRENELGWNTNDVKIRRWSLLLPSSVDKGREVFNTRYRGVTDYLYEMKRYRVGRGLRLD</sequence>
<evidence type="ECO:0000256" key="33">
    <source>
        <dbReference type="ARBA" id="ARBA00023136"/>
    </source>
</evidence>
<evidence type="ECO:0000256" key="40">
    <source>
        <dbReference type="ARBA" id="ARBA00047984"/>
    </source>
</evidence>
<evidence type="ECO:0000256" key="14">
    <source>
        <dbReference type="ARBA" id="ARBA00022632"/>
    </source>
</evidence>
<dbReference type="GO" id="GO:0046718">
    <property type="term" value="P:symbiont entry into host cell"/>
    <property type="evidence" value="ECO:0007669"/>
    <property type="project" value="UniProtKB-KW"/>
</dbReference>
<feature type="transmembrane region" description="Helical" evidence="42">
    <location>
        <begin position="1253"/>
        <end position="1270"/>
    </location>
</feature>
<keyword evidence="32" id="KW-0506">mRNA capping</keyword>
<evidence type="ECO:0000256" key="30">
    <source>
        <dbReference type="ARBA" id="ARBA00022953"/>
    </source>
</evidence>
<keyword evidence="26" id="KW-0067">ATP-binding</keyword>
<protein>
    <recommendedName>
        <fullName evidence="5">Genome polyprotein</fullName>
    </recommendedName>
</protein>
<dbReference type="InterPro" id="IPR036253">
    <property type="entry name" value="Glycoprot_cen/dimer_sf"/>
</dbReference>
<evidence type="ECO:0000256" key="23">
    <source>
        <dbReference type="ARBA" id="ARBA00022804"/>
    </source>
</evidence>
<evidence type="ECO:0000256" key="4">
    <source>
        <dbReference type="ARBA" id="ARBA00004385"/>
    </source>
</evidence>
<evidence type="ECO:0000256" key="39">
    <source>
        <dbReference type="ARBA" id="ARBA00047631"/>
    </source>
</evidence>
<evidence type="ECO:0000256" key="35">
    <source>
        <dbReference type="ARBA" id="ARBA00023180"/>
    </source>
</evidence>
<evidence type="ECO:0000256" key="34">
    <source>
        <dbReference type="ARBA" id="ARBA00023157"/>
    </source>
</evidence>
<dbReference type="GO" id="GO:0019028">
    <property type="term" value="C:viral capsid"/>
    <property type="evidence" value="ECO:0007669"/>
    <property type="project" value="UniProtKB-KW"/>
</dbReference>
<evidence type="ECO:0000256" key="26">
    <source>
        <dbReference type="ARBA" id="ARBA00022840"/>
    </source>
</evidence>
<keyword evidence="27" id="KW-0946">Virion</keyword>
<evidence type="ECO:0000256" key="13">
    <source>
        <dbReference type="ARBA" id="ARBA00022595"/>
    </source>
</evidence>
<evidence type="ECO:0000256" key="18">
    <source>
        <dbReference type="ARBA" id="ARBA00022692"/>
    </source>
</evidence>
<dbReference type="Gene3D" id="2.60.98.10">
    <property type="entry name" value="Tick-borne Encephalitis virus Glycoprotein, domain 1"/>
    <property type="match status" value="1"/>
</dbReference>
<reference evidence="45" key="2">
    <citation type="journal article" date="2021" name="Virus Evol.">
        <title>Viromics of extant insect orders unveil the evolution of the flavi-like superfamily.</title>
        <authorList>
            <person name="Sofia P."/>
            <person name="Simon K."/>
            <person name="Florian Z."/>
            <person name="Alexander D."/>
            <person name="Malte P."/>
            <person name="Shanlin L."/>
            <person name="Xin Z."/>
            <person name="Christian D."/>
            <person name="Bernhard M."/>
            <person name="Sandra J."/>
        </authorList>
    </citation>
    <scope>NUCLEOTIDE SEQUENCE</scope>
    <source>
        <strain evidence="45">OKIAV324</strain>
    </source>
</reference>
<dbReference type="InterPro" id="IPR000208">
    <property type="entry name" value="Flavi_RdRp_fingers/palm"/>
</dbReference>
<evidence type="ECO:0000256" key="21">
    <source>
        <dbReference type="ARBA" id="ARBA00022741"/>
    </source>
</evidence>
<dbReference type="Pfam" id="PF07652">
    <property type="entry name" value="Flavi_DEAD"/>
    <property type="match status" value="1"/>
</dbReference>
<keyword evidence="19" id="KW-0548">Nucleotidyltransferase</keyword>
<feature type="transmembrane region" description="Helical" evidence="42">
    <location>
        <begin position="1342"/>
        <end position="1360"/>
    </location>
</feature>
<dbReference type="Gene3D" id="3.30.67.10">
    <property type="entry name" value="Viral Envelope Glycoprotein, domain 2"/>
    <property type="match status" value="1"/>
</dbReference>
<keyword evidence="11" id="KW-1048">Host nucleus</keyword>
<dbReference type="SUPFAM" id="SSF50494">
    <property type="entry name" value="Trypsin-like serine proteases"/>
    <property type="match status" value="1"/>
</dbReference>
<evidence type="ECO:0000256" key="41">
    <source>
        <dbReference type="SAM" id="MobiDB-lite"/>
    </source>
</evidence>
<dbReference type="GO" id="GO:0019062">
    <property type="term" value="P:virion attachment to host cell"/>
    <property type="evidence" value="ECO:0007669"/>
    <property type="project" value="UniProtKB-KW"/>
</dbReference>
<dbReference type="PROSITE" id="PS50507">
    <property type="entry name" value="RDRP_SSRNA_POS"/>
    <property type="match status" value="1"/>
</dbReference>
<keyword evidence="18 42" id="KW-0812">Transmembrane</keyword>
<comment type="subcellular location">
    <subcellularLocation>
        <location evidence="2">Host endoplasmic reticulum membrane</location>
        <topology evidence="2">Multi-pass membrane protein</topology>
    </subcellularLocation>
    <subcellularLocation>
        <location evidence="3">Host endoplasmic reticulum membrane</location>
        <topology evidence="3">Peripheral membrane protein</topology>
    </subcellularLocation>
    <subcellularLocation>
        <location evidence="1">Host nucleus</location>
    </subcellularLocation>
    <subcellularLocation>
        <location evidence="4">Virion membrane</location>
        <topology evidence="4">Multi-pass membrane protein</topology>
    </subcellularLocation>
</comment>
<dbReference type="Gene3D" id="1.10.260.90">
    <property type="match status" value="1"/>
</dbReference>
<dbReference type="GO" id="GO:0032259">
    <property type="term" value="P:methylation"/>
    <property type="evidence" value="ECO:0007669"/>
    <property type="project" value="InterPro"/>
</dbReference>
<proteinExistence type="predicted"/>
<evidence type="ECO:0000256" key="15">
    <source>
        <dbReference type="ARBA" id="ARBA00022664"/>
    </source>
</evidence>
<dbReference type="SUPFAM" id="SSF56672">
    <property type="entry name" value="DNA/RNA polymerases"/>
    <property type="match status" value="1"/>
</dbReference>
<dbReference type="Gene3D" id="3.40.50.150">
    <property type="entry name" value="Vaccinia Virus protein VP39"/>
    <property type="match status" value="1"/>
</dbReference>
<keyword evidence="6" id="KW-0696">RNA-directed RNA polymerase</keyword>
<keyword evidence="23" id="KW-1161">Viral attachment to host cell</keyword>
<keyword evidence="12" id="KW-0945">Host-virus interaction</keyword>
<dbReference type="InterPro" id="IPR027417">
    <property type="entry name" value="P-loop_NTPase"/>
</dbReference>
<dbReference type="InterPro" id="IPR011492">
    <property type="entry name" value="Flavi_DEAD"/>
</dbReference>
<evidence type="ECO:0000256" key="31">
    <source>
        <dbReference type="ARBA" id="ARBA00022989"/>
    </source>
</evidence>
<evidence type="ECO:0000256" key="27">
    <source>
        <dbReference type="ARBA" id="ARBA00022844"/>
    </source>
</evidence>
<dbReference type="GO" id="GO:0044167">
    <property type="term" value="C:host cell endoplasmic reticulum membrane"/>
    <property type="evidence" value="ECO:0007669"/>
    <property type="project" value="UniProtKB-SubCell"/>
</dbReference>
<evidence type="ECO:0000256" key="28">
    <source>
        <dbReference type="ARBA" id="ARBA00022870"/>
    </source>
</evidence>
<evidence type="ECO:0000256" key="37">
    <source>
        <dbReference type="ARBA" id="ARBA00023280"/>
    </source>
</evidence>
<reference evidence="45" key="1">
    <citation type="submission" date="2020-11" db="EMBL/GenBank/DDBJ databases">
        <authorList>
            <person name="Paraskevopoulou S."/>
            <person name="Kaefer S."/>
            <person name="Zirkel F."/>
            <person name="Donath A."/>
            <person name="Petersen M."/>
            <person name="Liu S."/>
            <person name="Zhou X."/>
            <person name="Drosten C."/>
            <person name="Misof B."/>
            <person name="Junglen S."/>
        </authorList>
    </citation>
    <scope>NUCLEOTIDE SEQUENCE</scope>
    <source>
        <strain evidence="45">OKIAV324</strain>
    </source>
</reference>
<dbReference type="GO" id="GO:0006508">
    <property type="term" value="P:proteolysis"/>
    <property type="evidence" value="ECO:0007669"/>
    <property type="project" value="UniProtKB-KW"/>
</dbReference>
<evidence type="ECO:0000256" key="29">
    <source>
        <dbReference type="ARBA" id="ARBA00022884"/>
    </source>
</evidence>
<dbReference type="GO" id="GO:0008168">
    <property type="term" value="F:methyltransferase activity"/>
    <property type="evidence" value="ECO:0007669"/>
    <property type="project" value="InterPro"/>
</dbReference>
<keyword evidence="9" id="KW-0597">Phosphoprotein</keyword>
<evidence type="ECO:0000256" key="16">
    <source>
        <dbReference type="ARBA" id="ARBA00022670"/>
    </source>
</evidence>
<evidence type="ECO:0000256" key="25">
    <source>
        <dbReference type="ARBA" id="ARBA00022825"/>
    </source>
</evidence>
<keyword evidence="36" id="KW-1038">Host endoplasmic reticulum</keyword>
<dbReference type="GO" id="GO:0008236">
    <property type="term" value="F:serine-type peptidase activity"/>
    <property type="evidence" value="ECO:0007669"/>
    <property type="project" value="UniProtKB-KW"/>
</dbReference>
<keyword evidence="20" id="KW-0479">Metal-binding</keyword>
<dbReference type="Gene3D" id="2.40.10.120">
    <property type="match status" value="1"/>
</dbReference>
<evidence type="ECO:0000256" key="19">
    <source>
        <dbReference type="ARBA" id="ARBA00022695"/>
    </source>
</evidence>
<keyword evidence="29" id="KW-0694">RNA-binding</keyword>
<evidence type="ECO:0000256" key="7">
    <source>
        <dbReference type="ARBA" id="ARBA00022506"/>
    </source>
</evidence>
<dbReference type="GO" id="GO:0046983">
    <property type="term" value="F:protein dimerization activity"/>
    <property type="evidence" value="ECO:0007669"/>
    <property type="project" value="InterPro"/>
</dbReference>
<dbReference type="GO" id="GO:0003723">
    <property type="term" value="F:RNA binding"/>
    <property type="evidence" value="ECO:0007669"/>
    <property type="project" value="UniProtKB-KW"/>
</dbReference>
<dbReference type="Pfam" id="PF00869">
    <property type="entry name" value="Flavi_glycoprot"/>
    <property type="match status" value="1"/>
</dbReference>
<feature type="transmembrane region" description="Helical" evidence="42">
    <location>
        <begin position="2288"/>
        <end position="2308"/>
    </location>
</feature>
<name>A0A8A6RIJ0_9FLAV</name>
<evidence type="ECO:0000256" key="17">
    <source>
        <dbReference type="ARBA" id="ARBA00022679"/>
    </source>
</evidence>
<feature type="domain" description="RdRp catalytic" evidence="43">
    <location>
        <begin position="2877"/>
        <end position="3001"/>
    </location>
</feature>
<dbReference type="SUPFAM" id="SSF56983">
    <property type="entry name" value="Viral glycoprotein, central and dimerisation domains"/>
    <property type="match status" value="1"/>
</dbReference>
<dbReference type="PROSITE" id="PS51192">
    <property type="entry name" value="HELICASE_ATP_BIND_1"/>
    <property type="match status" value="1"/>
</dbReference>
<dbReference type="InterPro" id="IPR011998">
    <property type="entry name" value="Flavi_Glycoprot_E_cen/dimer"/>
</dbReference>
<dbReference type="InterPro" id="IPR001650">
    <property type="entry name" value="Helicase_C-like"/>
</dbReference>
<dbReference type="InterPro" id="IPR046811">
    <property type="entry name" value="Flavi_NS5_thumb"/>
</dbReference>
<dbReference type="GO" id="GO:0003724">
    <property type="term" value="F:RNA helicase activity"/>
    <property type="evidence" value="ECO:0007669"/>
    <property type="project" value="UniProtKB-EC"/>
</dbReference>
<dbReference type="GO" id="GO:0039654">
    <property type="term" value="P:fusion of virus membrane with host endosome membrane"/>
    <property type="evidence" value="ECO:0007669"/>
    <property type="project" value="UniProtKB-KW"/>
</dbReference>
<dbReference type="InterPro" id="IPR038055">
    <property type="entry name" value="Glycoprot_E_dimer_dom"/>
</dbReference>
<keyword evidence="37" id="KW-0899">Viral immunoevasion</keyword>
<feature type="transmembrane region" description="Helical" evidence="42">
    <location>
        <begin position="2320"/>
        <end position="2344"/>
    </location>
</feature>
<feature type="transmembrane region" description="Helical" evidence="42">
    <location>
        <begin position="2050"/>
        <end position="2069"/>
    </location>
</feature>
<evidence type="ECO:0000256" key="36">
    <source>
        <dbReference type="ARBA" id="ARBA00023184"/>
    </source>
</evidence>
<dbReference type="GO" id="GO:0055036">
    <property type="term" value="C:virion membrane"/>
    <property type="evidence" value="ECO:0007669"/>
    <property type="project" value="UniProtKB-SubCell"/>
</dbReference>
<keyword evidence="17" id="KW-0808">Transferase</keyword>
<evidence type="ECO:0000256" key="8">
    <source>
        <dbReference type="ARBA" id="ARBA00022510"/>
    </source>
</evidence>
<evidence type="ECO:0000313" key="45">
    <source>
        <dbReference type="EMBL" id="QTJ63567.1"/>
    </source>
</evidence>
<keyword evidence="22" id="KW-0378">Hydrolase</keyword>
<feature type="transmembrane region" description="Helical" evidence="42">
    <location>
        <begin position="1276"/>
        <end position="1307"/>
    </location>
</feature>
<evidence type="ECO:0000256" key="1">
    <source>
        <dbReference type="ARBA" id="ARBA00004147"/>
    </source>
</evidence>
<evidence type="ECO:0000256" key="32">
    <source>
        <dbReference type="ARBA" id="ARBA00023042"/>
    </source>
</evidence>
<feature type="transmembrane region" description="Helical" evidence="42">
    <location>
        <begin position="1409"/>
        <end position="1431"/>
    </location>
</feature>
<feature type="compositionally biased region" description="Basic residues" evidence="41">
    <location>
        <begin position="12"/>
        <end position="22"/>
    </location>
</feature>
<keyword evidence="35" id="KW-0325">Glycoprotein</keyword>
<dbReference type="GO" id="GO:0003968">
    <property type="term" value="F:RNA-directed RNA polymerase activity"/>
    <property type="evidence" value="ECO:0007669"/>
    <property type="project" value="UniProtKB-KW"/>
</dbReference>
<dbReference type="EMBL" id="MW208759">
    <property type="protein sequence ID" value="QTJ63567.1"/>
    <property type="molecule type" value="Genomic_RNA"/>
</dbReference>
<comment type="catalytic activity">
    <reaction evidence="39">
        <text>a ribonucleoside 5'-triphosphate + H2O = a ribonucleoside 5'-diphosphate + phosphate + H(+)</text>
        <dbReference type="Rhea" id="RHEA:23680"/>
        <dbReference type="ChEBI" id="CHEBI:15377"/>
        <dbReference type="ChEBI" id="CHEBI:15378"/>
        <dbReference type="ChEBI" id="CHEBI:43474"/>
        <dbReference type="ChEBI" id="CHEBI:57930"/>
        <dbReference type="ChEBI" id="CHEBI:61557"/>
        <dbReference type="EC" id="3.6.1.15"/>
    </reaction>
</comment>
<organism evidence="45">
    <name type="scientific">Embiopteran flavi-related virus</name>
    <dbReference type="NCBI Taxonomy" id="2822562"/>
    <lineage>
        <taxon>Viruses</taxon>
        <taxon>Riboviria</taxon>
        <taxon>Orthornavirae</taxon>
        <taxon>Kitrinoviricota</taxon>
        <taxon>Flasuviricetes</taxon>
        <taxon>Amarillovirales</taxon>
        <taxon>Flaviviridae</taxon>
    </lineage>
</organism>
<keyword evidence="21" id="KW-0547">Nucleotide-binding</keyword>
<keyword evidence="33 42" id="KW-0472">Membrane</keyword>
<evidence type="ECO:0000256" key="24">
    <source>
        <dbReference type="ARBA" id="ARBA00022806"/>
    </source>
</evidence>
<evidence type="ECO:0000256" key="38">
    <source>
        <dbReference type="ARBA" id="ARBA00023296"/>
    </source>
</evidence>
<evidence type="ECO:0000256" key="42">
    <source>
        <dbReference type="SAM" id="Phobius"/>
    </source>
</evidence>
<evidence type="ECO:0000256" key="12">
    <source>
        <dbReference type="ARBA" id="ARBA00022581"/>
    </source>
</evidence>
<dbReference type="Pfam" id="PF20483">
    <property type="entry name" value="Flavi_NS5_thumb"/>
    <property type="match status" value="1"/>
</dbReference>
<evidence type="ECO:0000256" key="5">
    <source>
        <dbReference type="ARBA" id="ARBA00020107"/>
    </source>
</evidence>